<evidence type="ECO:0000313" key="1">
    <source>
        <dbReference type="EMBL" id="GEO35156.1"/>
    </source>
</evidence>
<accession>A0A512DFF1</accession>
<name>A0A512DFF1_9CELL</name>
<protein>
    <submittedName>
        <fullName evidence="1">Uncharacterized protein</fullName>
    </submittedName>
</protein>
<evidence type="ECO:0000313" key="2">
    <source>
        <dbReference type="Proteomes" id="UP000321181"/>
    </source>
</evidence>
<sequence length="65" mass="6520">MSVVAVAVVIAAVVILLLRTNQLKIGSAVVCILLGLVLGATPAGPAINEAVNGAGAWLWAQVTEL</sequence>
<organism evidence="1 2">
    <name type="scientific">Cellulomonas aerilata</name>
    <dbReference type="NCBI Taxonomy" id="515326"/>
    <lineage>
        <taxon>Bacteria</taxon>
        <taxon>Bacillati</taxon>
        <taxon>Actinomycetota</taxon>
        <taxon>Actinomycetes</taxon>
        <taxon>Micrococcales</taxon>
        <taxon>Cellulomonadaceae</taxon>
        <taxon>Cellulomonas</taxon>
    </lineage>
</organism>
<dbReference type="AlphaFoldDB" id="A0A512DFF1"/>
<comment type="caution">
    <text evidence="1">The sequence shown here is derived from an EMBL/GenBank/DDBJ whole genome shotgun (WGS) entry which is preliminary data.</text>
</comment>
<keyword evidence="2" id="KW-1185">Reference proteome</keyword>
<dbReference type="OrthoDB" id="3844076at2"/>
<dbReference type="EMBL" id="BJYY01000018">
    <property type="protein sequence ID" value="GEO35156.1"/>
    <property type="molecule type" value="Genomic_DNA"/>
</dbReference>
<dbReference type="Proteomes" id="UP000321181">
    <property type="component" value="Unassembled WGS sequence"/>
</dbReference>
<proteinExistence type="predicted"/>
<dbReference type="RefSeq" id="WP_146905976.1">
    <property type="nucleotide sequence ID" value="NZ_BAAARM010000008.1"/>
</dbReference>
<gene>
    <name evidence="1" type="ORF">CAE01nite_28810</name>
</gene>
<reference evidence="1 2" key="1">
    <citation type="submission" date="2019-07" db="EMBL/GenBank/DDBJ databases">
        <title>Whole genome shotgun sequence of Cellulomonas aerilata NBRC 106308.</title>
        <authorList>
            <person name="Hosoyama A."/>
            <person name="Uohara A."/>
            <person name="Ohji S."/>
            <person name="Ichikawa N."/>
        </authorList>
    </citation>
    <scope>NUCLEOTIDE SEQUENCE [LARGE SCALE GENOMIC DNA]</scope>
    <source>
        <strain evidence="1 2">NBRC 106308</strain>
    </source>
</reference>